<evidence type="ECO:0000256" key="2">
    <source>
        <dbReference type="SAM" id="MobiDB-lite"/>
    </source>
</evidence>
<feature type="compositionally biased region" description="Basic and acidic residues" evidence="2">
    <location>
        <begin position="1382"/>
        <end position="1397"/>
    </location>
</feature>
<feature type="region of interest" description="Disordered" evidence="2">
    <location>
        <begin position="209"/>
        <end position="284"/>
    </location>
</feature>
<feature type="compositionally biased region" description="Polar residues" evidence="2">
    <location>
        <begin position="750"/>
        <end position="761"/>
    </location>
</feature>
<dbReference type="SUPFAM" id="SSF50729">
    <property type="entry name" value="PH domain-like"/>
    <property type="match status" value="1"/>
</dbReference>
<dbReference type="InterPro" id="IPR055251">
    <property type="entry name" value="SOS1_NGEF_PH"/>
</dbReference>
<keyword evidence="1" id="KW-0597">Phosphoprotein</keyword>
<dbReference type="SUPFAM" id="SSF48065">
    <property type="entry name" value="DBL homology domain (DH-domain)"/>
    <property type="match status" value="1"/>
</dbReference>
<feature type="compositionally biased region" description="Polar residues" evidence="2">
    <location>
        <begin position="1125"/>
        <end position="1137"/>
    </location>
</feature>
<feature type="domain" description="DH" evidence="3">
    <location>
        <begin position="290"/>
        <end position="470"/>
    </location>
</feature>
<evidence type="ECO:0000313" key="4">
    <source>
        <dbReference type="EMBL" id="VDI83577.1"/>
    </source>
</evidence>
<proteinExistence type="predicted"/>
<evidence type="ECO:0000259" key="3">
    <source>
        <dbReference type="PROSITE" id="PS50010"/>
    </source>
</evidence>
<dbReference type="PANTHER" id="PTHR45924:SF2">
    <property type="entry name" value="FI17866P1"/>
    <property type="match status" value="1"/>
</dbReference>
<feature type="region of interest" description="Disordered" evidence="2">
    <location>
        <begin position="1375"/>
        <end position="1400"/>
    </location>
</feature>
<dbReference type="EMBL" id="UYJE01010480">
    <property type="protein sequence ID" value="VDI83577.1"/>
    <property type="molecule type" value="Genomic_DNA"/>
</dbReference>
<dbReference type="OrthoDB" id="1594986at2759"/>
<feature type="compositionally biased region" description="Low complexity" evidence="2">
    <location>
        <begin position="153"/>
        <end position="164"/>
    </location>
</feature>
<name>A0A8B6HTB6_MYTGA</name>
<dbReference type="GO" id="GO:0031267">
    <property type="term" value="F:small GTPase binding"/>
    <property type="evidence" value="ECO:0007669"/>
    <property type="project" value="TreeGrafter"/>
</dbReference>
<dbReference type="Pfam" id="PF00621">
    <property type="entry name" value="RhoGEF"/>
    <property type="match status" value="1"/>
</dbReference>
<dbReference type="InterPro" id="IPR000219">
    <property type="entry name" value="DH_dom"/>
</dbReference>
<dbReference type="PANTHER" id="PTHR45924">
    <property type="entry name" value="FI17866P1"/>
    <property type="match status" value="1"/>
</dbReference>
<feature type="region of interest" description="Disordered" evidence="2">
    <location>
        <begin position="738"/>
        <end position="773"/>
    </location>
</feature>
<organism evidence="4 5">
    <name type="scientific">Mytilus galloprovincialis</name>
    <name type="common">Mediterranean mussel</name>
    <dbReference type="NCBI Taxonomy" id="29158"/>
    <lineage>
        <taxon>Eukaryota</taxon>
        <taxon>Metazoa</taxon>
        <taxon>Spiralia</taxon>
        <taxon>Lophotrochozoa</taxon>
        <taxon>Mollusca</taxon>
        <taxon>Bivalvia</taxon>
        <taxon>Autobranchia</taxon>
        <taxon>Pteriomorphia</taxon>
        <taxon>Mytilida</taxon>
        <taxon>Mytiloidea</taxon>
        <taxon>Mytilidae</taxon>
        <taxon>Mytilinae</taxon>
        <taxon>Mytilus</taxon>
    </lineage>
</organism>
<reference evidence="4" key="1">
    <citation type="submission" date="2018-11" db="EMBL/GenBank/DDBJ databases">
        <authorList>
            <person name="Alioto T."/>
            <person name="Alioto T."/>
        </authorList>
    </citation>
    <scope>NUCLEOTIDE SEQUENCE</scope>
</reference>
<dbReference type="SMART" id="SM00325">
    <property type="entry name" value="RhoGEF"/>
    <property type="match status" value="1"/>
</dbReference>
<feature type="region of interest" description="Disordered" evidence="2">
    <location>
        <begin position="651"/>
        <end position="697"/>
    </location>
</feature>
<feature type="compositionally biased region" description="Polar residues" evidence="2">
    <location>
        <begin position="1178"/>
        <end position="1194"/>
    </location>
</feature>
<dbReference type="CDD" id="cd13243">
    <property type="entry name" value="PH_PLEKHG1_G2_G3"/>
    <property type="match status" value="1"/>
</dbReference>
<comment type="caution">
    <text evidence="4">The sequence shown here is derived from an EMBL/GenBank/DDBJ whole genome shotgun (WGS) entry which is preliminary data.</text>
</comment>
<dbReference type="PROSITE" id="PS50010">
    <property type="entry name" value="DH_2"/>
    <property type="match status" value="1"/>
</dbReference>
<feature type="region of interest" description="Disordered" evidence="2">
    <location>
        <begin position="152"/>
        <end position="195"/>
    </location>
</feature>
<dbReference type="Pfam" id="PF22697">
    <property type="entry name" value="SOS1_NGEF_PH"/>
    <property type="match status" value="1"/>
</dbReference>
<feature type="compositionally biased region" description="Acidic residues" evidence="2">
    <location>
        <begin position="209"/>
        <end position="222"/>
    </location>
</feature>
<feature type="compositionally biased region" description="Basic and acidic residues" evidence="2">
    <location>
        <begin position="182"/>
        <end position="191"/>
    </location>
</feature>
<feature type="compositionally biased region" description="Basic residues" evidence="2">
    <location>
        <begin position="762"/>
        <end position="772"/>
    </location>
</feature>
<dbReference type="InterPro" id="IPR043324">
    <property type="entry name" value="PH_PLEKHG1_G2_G3"/>
</dbReference>
<feature type="region of interest" description="Disordered" evidence="2">
    <location>
        <begin position="1178"/>
        <end position="1270"/>
    </location>
</feature>
<accession>A0A8B6HTB6</accession>
<dbReference type="InterPro" id="IPR035899">
    <property type="entry name" value="DBL_dom_sf"/>
</dbReference>
<dbReference type="InterPro" id="IPR001849">
    <property type="entry name" value="PH_domain"/>
</dbReference>
<gene>
    <name evidence="4" type="ORF">MGAL_10B056768</name>
</gene>
<evidence type="ECO:0000313" key="5">
    <source>
        <dbReference type="Proteomes" id="UP000596742"/>
    </source>
</evidence>
<feature type="compositionally biased region" description="Polar residues" evidence="2">
    <location>
        <begin position="227"/>
        <end position="274"/>
    </location>
</feature>
<feature type="compositionally biased region" description="Basic and acidic residues" evidence="2">
    <location>
        <begin position="1253"/>
        <end position="1270"/>
    </location>
</feature>
<feature type="region of interest" description="Disordered" evidence="2">
    <location>
        <begin position="1123"/>
        <end position="1152"/>
    </location>
</feature>
<dbReference type="InterPro" id="IPR011993">
    <property type="entry name" value="PH-like_dom_sf"/>
</dbReference>
<keyword evidence="5" id="KW-1185">Reference proteome</keyword>
<feature type="compositionally biased region" description="Basic residues" evidence="2">
    <location>
        <begin position="1233"/>
        <end position="1249"/>
    </location>
</feature>
<dbReference type="Gene3D" id="2.30.29.30">
    <property type="entry name" value="Pleckstrin-homology domain (PH domain)/Phosphotyrosine-binding domain (PTB)"/>
    <property type="match status" value="1"/>
</dbReference>
<dbReference type="Proteomes" id="UP000596742">
    <property type="component" value="Unassembled WGS sequence"/>
</dbReference>
<feature type="compositionally biased region" description="Polar residues" evidence="2">
    <location>
        <begin position="1205"/>
        <end position="1220"/>
    </location>
</feature>
<dbReference type="SMART" id="SM00233">
    <property type="entry name" value="PH"/>
    <property type="match status" value="1"/>
</dbReference>
<sequence length="1609" mass="181974">MKGTMDYKLFQYKKDLIDICSEESNEDSDQCPEELMDNGQCPQKLLDTDQCQTEREQKEIIRSSMHWDEFFGSSLELAPALLSIYDSIAARTNGGITCSITNGNNQNKKIATDNQSSAVNVDDNDESVDNLCKMASTSSIVSVDQDCKKRPLSISSMSSSSSSSLTRHTRKRPNLTPFDQRSSGDFDDKIESTNNNFSDRLDHLLYIDDDVPSGTTDEEMSIDTDAGSKSSAETNCEQVLTPSQSKDSLITPSRSAQTEEASETSVQIQDSPEPSIQRRDSTSPQKYVSYVQRVVTEIIETERIYINNLKDILEGYMGFIRNSPELKISEDHISALFGNIEEIYDFGKDFLHDLEMCGDDPVKVAECFVKNNDGFKIYAQYCTNYPSAVEVLTMIMKDPDLCEIFKHQQLSLNHNLPLGAYLLKPVQRVLKYHLLLQNILKNYSKSEPGHDTLTKAMDHMTSMAHHINEMKRKHEHAVRVQEIQSQLEDYDGEDLTRLGELVLEGSFRIYGAKTSRQVFLFERGVLIGKRKEDGMLLCRVMIQCSNLMLVESIPKEPLSFQVIPFDNPKGYITLQARNLDTKRKWCQEIKRLIIESFKGKIPEKVKGLVMQLGKSREEEAAKYSTVDSRRISHQTAPEYLERRQRLRRKSGTAILTDLLKPQRGKKGQRRAESVSPRSSPPPERKVLTHSPSTPSTREILNISNVDTPTLHVSKSVSPTKVGRSISFRQALKRQPLRSVDFGPLDDKENTSQVKQETPTSSRRSKSFKRATKLKPLLSVSNDTLESITPNSHKQDAFYTPSKKSAGLEFSFSSPSTPSENSSSPKTFNKFMRSETEKLCNGNSGSLSRHSRYSSMPVLNTIESSSPLLRKQRKCSEEITSQENSSMVKKRIFDTKMYFKRAGNNSPDLRRRNNSVSAFHDSFIKKSTENLSRKSTESLSQKVGPITLTKPRPFISSPFDKPKKQNIKKSISCGAESGEIINEDPWERKTSTLVVPQNHTRTHSIGCEGDIDKMDWLVYANRNSLPVNGFDIGPKLYKYCTPPRSTMDLAQAQIKREHLQGDNSVRIQKGDNHLDFIKHMSKGLHFPSDKSKSDNCLDDNHINSEELNDFPNFGALPVVKVAKSQPKLNRSNSNPTSTLHKHPLRHFSSPSLCDDHQMVKDHEQIIAEMEDYLKRSESTSTVSSVKFPSNVTNNPVEIEENKRDSCVSNFSNSSYESTDTAPGSPGVDNFMGSLKHKIHDLKQKLSHRRSGSYDNRDSSDNELDNDKLKPKETRSSLLSLFHNKAKEGTSTNLQTVLHAGDWGSPSIGQRMAEQEPTYIDITLSLTRPKDKSDQYKVDVNGQTKPAENIQVGDLEASENLHLQNCDSAFSIQGDMAFGNNIDESPRSQSSDDKSEIKRSLSSTDSIYEKQFSIAFDDGEPFRDSAVYCEMDPDQNATKSDLKLPNRVPIKSYVQKIEEKTQPIAIPVTKVKQREPGAIIKKRLESLHTNCFKASSRPSSVERELRFYSRPSSVERELRISSRPASEERQVRSVSVDKELPPRLSEFDRPSLRREMSDATYRLPSLNRYSDEMSTTVSTSRLDQLNIDLNNLIVMRGWVRQLIDKFQQSKN</sequence>
<dbReference type="Gene3D" id="1.20.900.10">
    <property type="entry name" value="Dbl homology (DH) domain"/>
    <property type="match status" value="1"/>
</dbReference>
<evidence type="ECO:0000256" key="1">
    <source>
        <dbReference type="ARBA" id="ARBA00022553"/>
    </source>
</evidence>
<dbReference type="GO" id="GO:0005085">
    <property type="term" value="F:guanyl-nucleotide exchange factor activity"/>
    <property type="evidence" value="ECO:0007669"/>
    <property type="project" value="InterPro"/>
</dbReference>
<protein>
    <recommendedName>
        <fullName evidence="3">DH domain-containing protein</fullName>
    </recommendedName>
</protein>
<dbReference type="CDD" id="cd00160">
    <property type="entry name" value="RhoGEF"/>
    <property type="match status" value="1"/>
</dbReference>